<name>A0A9Q8SWA0_9PEZI</name>
<dbReference type="EMBL" id="CP019477">
    <property type="protein sequence ID" value="UQC84732.1"/>
    <property type="molecule type" value="Genomic_DNA"/>
</dbReference>
<organism evidence="7 8">
    <name type="scientific">Colletotrichum lupini</name>
    <dbReference type="NCBI Taxonomy" id="145971"/>
    <lineage>
        <taxon>Eukaryota</taxon>
        <taxon>Fungi</taxon>
        <taxon>Dikarya</taxon>
        <taxon>Ascomycota</taxon>
        <taxon>Pezizomycotina</taxon>
        <taxon>Sordariomycetes</taxon>
        <taxon>Hypocreomycetidae</taxon>
        <taxon>Glomerellales</taxon>
        <taxon>Glomerellaceae</taxon>
        <taxon>Colletotrichum</taxon>
        <taxon>Colletotrichum acutatum species complex</taxon>
    </lineage>
</organism>
<keyword evidence="1" id="KW-0677">Repeat</keyword>
<reference evidence="7" key="1">
    <citation type="journal article" date="2021" name="Mol. Plant Microbe Interact.">
        <title>Complete Genome Sequence of the Plant-Pathogenic Fungus Colletotrichum lupini.</title>
        <authorList>
            <person name="Baroncelli R."/>
            <person name="Pensec F."/>
            <person name="Da Lio D."/>
            <person name="Boufleur T."/>
            <person name="Vicente I."/>
            <person name="Sarrocco S."/>
            <person name="Picot A."/>
            <person name="Baraldi E."/>
            <person name="Sukno S."/>
            <person name="Thon M."/>
            <person name="Le Floch G."/>
        </authorList>
    </citation>
    <scope>NUCLEOTIDE SEQUENCE</scope>
    <source>
        <strain evidence="7">IMI 504893</strain>
    </source>
</reference>
<sequence length="2265" mass="252288">MSIRRTGTRRVPHGAPGAPKPKTTYQTVQQGFRELYNPQKETGSAIDVDVVFVPGLGAHPEDSWKSEAGFNWATGIYEGVTKNSSGSTSKKDGLARDFPKARILLYQYESAWVGDLKVKTFLRDIAKSMLEGLQANREHGRSGYCQETYREIFPRLFECIAGCAFFGTPFGGAQVAAIASMLGSIGEQLGYTKSSALVDMMKPGDESLNELRGDLLRLAAKMSPHVQLFCFYENHPTDFTQAKLGPTMSKIAKTVVSKKLQDFVSRESATLPGIQEMGLAANHRDLVKFSDFKDPRYQLVREPLKRLIHGANLVAKNRLNSTRGIEPEVVNNVMELLNGGQVSKKRKMLAPQFPPSIWIPKAEAYLEWLKEDHEAGSATQKHRGQALYVRGPEGRGKTRATMAALQDIDNIISADEKVNHGRGAALVAYFFCDPSSDFLTAEDLLKSLVRQLIGQQATLSVYAKHFVKKKGEDSSKTSANLTVENLWQTLQDILTDEFIGRRVYFVINNLHVLPEDAESTVKLMRFLNAELQELKTEDDKRVPTRWFLTSREVHHVEDSLKVDGIQLIDLEDDKYCDQVQRELRKAAQEKVQKLGEDKNYNKALTYYASSLIGKRASNSQWIKLSCMQLAELPKAESDLKIRHMLEGMPQELKALLDAAWAQIFQSNEKETDKIKELLRTLVLTFEEPTEDELVVLAGFPATESGKAELQDLVKKCRPLLTVTRSGKSENTIGFMDRVVKEHLLEKETSRKTLGMSNDENKWQQGIIALRCLAHIKEAFNFPEEVKPVVEEAQEENEEAETQSAKDEDEESEVSEADGQGSAATESEQDDSDNDTDWDDDESTYGYQDDEAEEARILAEKVLPYPIKHWLHHASRATLEIAEDLSEDEFWRKPESLIRYRWLVVYMSMTKVLDGFEAKELTALHIAAAVGFKQLVSALIQNGHEHEINKRDNLVNTPLHFAAYIGRPNIVDELLKRGASIDDGIDIGEQTPLHMAAFAGHVKVMEKLIKRGANANAIASDVGPVMNAAISSGSPDAVKLLVEKQVSLAVEDENIDSPLALAGLHADLSMFEYLTQTYADKLPAKEFDKAFIKAAVSGRVDVFNKLLTYSHPQECFQTAMKVAAEEENWDIVMILLEQRRGLDCNDLFLSAATTAEHQDKVLEAVWKYTNGNIRPEILNESLYEATDLEKESTVRLLIDDFKVNPNATGEYYGTALTAAAYDGTLAIVKLLLDRGADVDAPNGWAIQAAAAEGHYDVVKELLNRGADVNDLTTNENFPQGTALQVACESGKVEIVTLLLERGANPDLGTGEDTCPIIAAAMKGEQAILELLVKAKAEVNVFGGWDNSTVLINAVINLPVESLRVLVDAGADVNLADQEADTPLIVAAREGDADSVRFLLDNGADIFHVNEDNENALQSAIQYGDDEDCTAVLVERVSELMAALSKAMKNGNTAVTEVIRSATIAHQGLNYDDDEDAKSTQSQDDKQPTASEDRGDVFDEDNDKGSDEDTPRTESFPNSAKRIDNAASEESAYRPVRELSEELEAALVTQVSLLQNFTSPPPRPEKVPEREQPVEMPPTTIAELPSQRRYSQQMQLEEQLGHYEFDQLTRMDSYSKPAFVKQPTLQWATQAESLPASEPLLSPGQAPIRRKPAPNTTTFGASYTQNASPAPSNVSNSQFSPPAPSATLRRASMDQRSSYQNSTSYPGAPTYQGGAGYAASQTHLASSSQPPPAASATNLGRMSVDYHAPYDPSSFDRPTHSPGTTPPQKTQPSPDLPFQPPGAWQNSPPLAGSQQQQSYFGPMSGSPPQQQQQQQEWVGQDGRVLFAKAGVEDDSQSKDPHAWLDDWMWLELDPKISGDNSQLAILAERDQSQENQHCSLANVNGTTPNMAATGQAFRLCVRSSRRIPSTPRIAAARTTTTATTTQRRAFTASTTQQARKEREEIYEDPYDRKRETVEELVARLKPEEVKKLERLQKQDPEFQSMSVAESLKARIAKQGPLPPLRSTKSPRQQVQRNSFWYDDDDPTAPIDPALEEFEEDDITPMAHGKLDEIREYRHYHRIMAWEMPLLSKLAKPFEPPKEDEVLRFRYTSYMGEHHPAEKKVVVQFSPADLGLTDVQADKLRKLVGPRYNPETDVVKMSSEKYEHQAQNKRYLSNLVDDLIASAKDPKDDFKDIPLDTRHHVFKNKPKFPKEWRMNEERRKELDDFRLRALEIDAGKLEEGQVIDGTEKIEQFLAAPPPETEGKVAEMVAVRGRGGNKQKGLGRR</sequence>
<feature type="repeat" description="ANK" evidence="3">
    <location>
        <begin position="1344"/>
        <end position="1376"/>
    </location>
</feature>
<dbReference type="GO" id="GO:0005737">
    <property type="term" value="C:cytoplasm"/>
    <property type="evidence" value="ECO:0007669"/>
    <property type="project" value="TreeGrafter"/>
</dbReference>
<feature type="region of interest" description="Disordered" evidence="4">
    <location>
        <begin position="1995"/>
        <end position="2024"/>
    </location>
</feature>
<feature type="compositionally biased region" description="Low complexity" evidence="4">
    <location>
        <begin position="1664"/>
        <end position="1675"/>
    </location>
</feature>
<feature type="compositionally biased region" description="Basic residues" evidence="4">
    <location>
        <begin position="1"/>
        <end position="12"/>
    </location>
</feature>
<keyword evidence="8" id="KW-1185">Reference proteome</keyword>
<feature type="compositionally biased region" description="Basic and acidic residues" evidence="4">
    <location>
        <begin position="1561"/>
        <end position="1571"/>
    </location>
</feature>
<dbReference type="Pfam" id="PF24883">
    <property type="entry name" value="NPHP3_N"/>
    <property type="match status" value="1"/>
</dbReference>
<dbReference type="PANTHER" id="PTHR23206:SF7">
    <property type="entry name" value="PROTEIN KINASE DOMAIN-CONTAINING PROTEIN"/>
    <property type="match status" value="1"/>
</dbReference>
<evidence type="ECO:0000256" key="4">
    <source>
        <dbReference type="SAM" id="MobiDB-lite"/>
    </source>
</evidence>
<accession>A0A9Q8SWA0</accession>
<feature type="region of interest" description="Disordered" evidence="4">
    <location>
        <begin position="1628"/>
        <end position="1816"/>
    </location>
</feature>
<dbReference type="InterPro" id="IPR036770">
    <property type="entry name" value="Ankyrin_rpt-contain_sf"/>
</dbReference>
<feature type="region of interest" description="Disordered" evidence="4">
    <location>
        <begin position="1467"/>
        <end position="1533"/>
    </location>
</feature>
<dbReference type="InterPro" id="IPR027417">
    <property type="entry name" value="P-loop_NTPase"/>
</dbReference>
<dbReference type="InterPro" id="IPR051631">
    <property type="entry name" value="Ankyrin-KH/SAM_domain"/>
</dbReference>
<feature type="compositionally biased region" description="Polar residues" evidence="4">
    <location>
        <begin position="2004"/>
        <end position="2016"/>
    </location>
</feature>
<evidence type="ECO:0000259" key="5">
    <source>
        <dbReference type="Pfam" id="PF10213"/>
    </source>
</evidence>
<dbReference type="Pfam" id="PF12796">
    <property type="entry name" value="Ank_2"/>
    <property type="match status" value="4"/>
</dbReference>
<feature type="region of interest" description="Disordered" evidence="4">
    <location>
        <begin position="1"/>
        <end position="24"/>
    </location>
</feature>
<protein>
    <submittedName>
        <fullName evidence="7">Uncharacterized protein</fullName>
    </submittedName>
</protein>
<dbReference type="Gene3D" id="3.40.50.300">
    <property type="entry name" value="P-loop containing nucleotide triphosphate hydrolases"/>
    <property type="match status" value="1"/>
</dbReference>
<dbReference type="InterPro" id="IPR056884">
    <property type="entry name" value="NPHP3-like_N"/>
</dbReference>
<dbReference type="SUPFAM" id="SSF48403">
    <property type="entry name" value="Ankyrin repeat"/>
    <property type="match status" value="2"/>
</dbReference>
<feature type="repeat" description="ANK" evidence="3">
    <location>
        <begin position="987"/>
        <end position="1019"/>
    </location>
</feature>
<feature type="region of interest" description="Disordered" evidence="4">
    <location>
        <begin position="1913"/>
        <end position="1944"/>
    </location>
</feature>
<evidence type="ECO:0000256" key="1">
    <source>
        <dbReference type="ARBA" id="ARBA00022737"/>
    </source>
</evidence>
<feature type="repeat" description="ANK" evidence="3">
    <location>
        <begin position="1377"/>
        <end position="1409"/>
    </location>
</feature>
<feature type="domain" description="Nephrocystin 3-like N-terminal" evidence="6">
    <location>
        <begin position="367"/>
        <end position="551"/>
    </location>
</feature>
<dbReference type="GeneID" id="73344214"/>
<gene>
    <name evidence="7" type="ORF">CLUP02_10228</name>
</gene>
<feature type="repeat" description="ANK" evidence="3">
    <location>
        <begin position="918"/>
        <end position="950"/>
    </location>
</feature>
<feature type="region of interest" description="Disordered" evidence="4">
    <location>
        <begin position="789"/>
        <end position="849"/>
    </location>
</feature>
<feature type="repeat" description="ANK" evidence="3">
    <location>
        <begin position="953"/>
        <end position="981"/>
    </location>
</feature>
<feature type="repeat" description="ANK" evidence="3">
    <location>
        <begin position="1210"/>
        <end position="1242"/>
    </location>
</feature>
<feature type="domain" description="Small ribosomal subunit protein mS35 mitochondrial conserved" evidence="5">
    <location>
        <begin position="2074"/>
        <end position="2193"/>
    </location>
</feature>
<dbReference type="PRINTS" id="PR01415">
    <property type="entry name" value="ANKYRIN"/>
</dbReference>
<dbReference type="SMART" id="SM00248">
    <property type="entry name" value="ANK"/>
    <property type="match status" value="14"/>
</dbReference>
<feature type="compositionally biased region" description="Low complexity" evidence="4">
    <location>
        <begin position="1913"/>
        <end position="1935"/>
    </location>
</feature>
<feature type="compositionally biased region" description="Polar residues" evidence="4">
    <location>
        <begin position="1759"/>
        <end position="1771"/>
    </location>
</feature>
<evidence type="ECO:0000256" key="3">
    <source>
        <dbReference type="PROSITE-ProRule" id="PRU00023"/>
    </source>
</evidence>
<evidence type="ECO:0000313" key="7">
    <source>
        <dbReference type="EMBL" id="UQC84732.1"/>
    </source>
</evidence>
<dbReference type="PANTHER" id="PTHR23206">
    <property type="entry name" value="MASK PROTEIN"/>
    <property type="match status" value="1"/>
</dbReference>
<feature type="compositionally biased region" description="Polar residues" evidence="4">
    <location>
        <begin position="1782"/>
        <end position="1797"/>
    </location>
</feature>
<proteinExistence type="predicted"/>
<feature type="compositionally biased region" description="Acidic residues" evidence="4">
    <location>
        <begin position="826"/>
        <end position="849"/>
    </location>
</feature>
<dbReference type="InterPro" id="IPR002110">
    <property type="entry name" value="Ankyrin_rpt"/>
</dbReference>
<dbReference type="Pfam" id="PF10213">
    <property type="entry name" value="MRP-S28"/>
    <property type="match status" value="1"/>
</dbReference>
<feature type="region of interest" description="Disordered" evidence="4">
    <location>
        <begin position="1553"/>
        <end position="1579"/>
    </location>
</feature>
<evidence type="ECO:0000256" key="2">
    <source>
        <dbReference type="ARBA" id="ARBA00023043"/>
    </source>
</evidence>
<dbReference type="KEGG" id="clup:CLUP02_10228"/>
<dbReference type="PROSITE" id="PS50088">
    <property type="entry name" value="ANK_REPEAT"/>
    <property type="match status" value="8"/>
</dbReference>
<keyword evidence="2 3" id="KW-0040">ANK repeat</keyword>
<dbReference type="Proteomes" id="UP000830671">
    <property type="component" value="Chromosome 5"/>
</dbReference>
<feature type="compositionally biased region" description="Polar residues" evidence="4">
    <location>
        <begin position="1652"/>
        <end position="1663"/>
    </location>
</feature>
<dbReference type="RefSeq" id="XP_049146349.1">
    <property type="nucleotide sequence ID" value="XM_049289204.1"/>
</dbReference>
<feature type="repeat" description="ANK" evidence="3">
    <location>
        <begin position="1277"/>
        <end position="1309"/>
    </location>
</feature>
<feature type="compositionally biased region" description="Polar residues" evidence="4">
    <location>
        <begin position="1692"/>
        <end position="1703"/>
    </location>
</feature>
<evidence type="ECO:0000259" key="6">
    <source>
        <dbReference type="Pfam" id="PF24883"/>
    </source>
</evidence>
<feature type="compositionally biased region" description="Acidic residues" evidence="4">
    <location>
        <begin position="791"/>
        <end position="815"/>
    </location>
</feature>
<feature type="compositionally biased region" description="Basic and acidic residues" evidence="4">
    <location>
        <begin position="1481"/>
        <end position="1510"/>
    </location>
</feature>
<dbReference type="Gene3D" id="1.25.40.20">
    <property type="entry name" value="Ankyrin repeat-containing domain"/>
    <property type="match status" value="3"/>
</dbReference>
<evidence type="ECO:0000313" key="8">
    <source>
        <dbReference type="Proteomes" id="UP000830671"/>
    </source>
</evidence>
<feature type="repeat" description="ANK" evidence="3">
    <location>
        <begin position="1244"/>
        <end position="1272"/>
    </location>
</feature>
<dbReference type="PROSITE" id="PS50297">
    <property type="entry name" value="ANK_REP_REGION"/>
    <property type="match status" value="6"/>
</dbReference>
<dbReference type="InterPro" id="IPR019349">
    <property type="entry name" value="Ribosomal_mS35_mit"/>
</dbReference>